<dbReference type="PIRSF" id="PIRSF000235">
    <property type="entry name" value="GMP_reductase"/>
    <property type="match status" value="1"/>
</dbReference>
<protein>
    <recommendedName>
        <fullName evidence="8">GMP reductase</fullName>
        <shortName evidence="8">GMPR</shortName>
        <ecNumber evidence="8">1.7.1.7</ecNumber>
    </recommendedName>
    <alternativeName>
        <fullName evidence="8">Guanosine 5'-monophosphate oxidoreductase</fullName>
        <shortName evidence="8">Guanosine monophosphate reductase</shortName>
    </alternativeName>
</protein>
<evidence type="ECO:0000256" key="1">
    <source>
        <dbReference type="ARBA" id="ARBA00022631"/>
    </source>
</evidence>
<feature type="region of interest" description="Disordered" evidence="12">
    <location>
        <begin position="346"/>
        <end position="381"/>
    </location>
</feature>
<dbReference type="Gene3D" id="3.20.20.70">
    <property type="entry name" value="Aldolase class I"/>
    <property type="match status" value="1"/>
</dbReference>
<evidence type="ECO:0000256" key="12">
    <source>
        <dbReference type="SAM" id="MobiDB-lite"/>
    </source>
</evidence>
<comment type="function">
    <text evidence="6 8 11">Catalyzes the irreversible NADPH-dependent deamination of GMP to IMP. It functions in the conversion of nucleobase, nucleoside and nucleotide derivatives of G to A nucleotides, and in maintaining the intracellular balance of A and G nucleotides.</text>
</comment>
<dbReference type="GO" id="GO:0046872">
    <property type="term" value="F:metal ion binding"/>
    <property type="evidence" value="ECO:0007669"/>
    <property type="project" value="UniProtKB-KW"/>
</dbReference>
<dbReference type="Pfam" id="PF00478">
    <property type="entry name" value="IMPDH"/>
    <property type="match status" value="1"/>
</dbReference>
<feature type="binding site" evidence="8">
    <location>
        <position position="187"/>
    </location>
    <ligand>
        <name>K(+)</name>
        <dbReference type="ChEBI" id="CHEBI:29103"/>
    </ligand>
</feature>
<evidence type="ECO:0000256" key="6">
    <source>
        <dbReference type="ARBA" id="ARBA00037691"/>
    </source>
</evidence>
<dbReference type="SMART" id="SM01240">
    <property type="entry name" value="IMPDH"/>
    <property type="match status" value="1"/>
</dbReference>
<dbReference type="InterPro" id="IPR015875">
    <property type="entry name" value="IMP_DH/GMP_Rdtase_CS"/>
</dbReference>
<dbReference type="GO" id="GO:0003920">
    <property type="term" value="F:GMP reductase activity"/>
    <property type="evidence" value="ECO:0007669"/>
    <property type="project" value="UniProtKB-UniRule"/>
</dbReference>
<evidence type="ECO:0000256" key="7">
    <source>
        <dbReference type="ARBA" id="ARBA00048616"/>
    </source>
</evidence>
<dbReference type="EC" id="1.7.1.7" evidence="8"/>
<feature type="binding site" description="in other chain" evidence="8">
    <location>
        <position position="78"/>
    </location>
    <ligand>
        <name>NADP(+)</name>
        <dbReference type="ChEBI" id="CHEBI:58349"/>
        <note>ligand shared between two neighboring subunits</note>
    </ligand>
</feature>
<dbReference type="EMBL" id="HBFQ01001300">
    <property type="protein sequence ID" value="CAD8826502.1"/>
    <property type="molecule type" value="Transcribed_RNA"/>
</dbReference>
<dbReference type="FunFam" id="3.20.20.70:FF:000012">
    <property type="entry name" value="GMP reductase"/>
    <property type="match status" value="1"/>
</dbReference>
<name>A0A7S0ZMM0_NOCSC</name>
<feature type="binding site" evidence="8">
    <location>
        <begin position="243"/>
        <end position="244"/>
    </location>
    <ligand>
        <name>GMP</name>
        <dbReference type="ChEBI" id="CHEBI:58115"/>
    </ligand>
</feature>
<reference evidence="14" key="1">
    <citation type="submission" date="2021-01" db="EMBL/GenBank/DDBJ databases">
        <authorList>
            <person name="Corre E."/>
            <person name="Pelletier E."/>
            <person name="Niang G."/>
            <person name="Scheremetjew M."/>
            <person name="Finn R."/>
            <person name="Kale V."/>
            <person name="Holt S."/>
            <person name="Cochrane G."/>
            <person name="Meng A."/>
            <person name="Brown T."/>
            <person name="Cohen L."/>
        </authorList>
    </citation>
    <scope>NUCLEOTIDE SEQUENCE</scope>
</reference>
<evidence type="ECO:0000256" key="4">
    <source>
        <dbReference type="ARBA" id="ARBA00022958"/>
    </source>
</evidence>
<feature type="active site" description="Proton donor/acceptor" evidence="8">
    <location>
        <position position="189"/>
    </location>
</feature>
<keyword evidence="2 8" id="KW-0479">Metal-binding</keyword>
<dbReference type="NCBIfam" id="TIGR01305">
    <property type="entry name" value="GMP_reduct_1"/>
    <property type="match status" value="1"/>
</dbReference>
<feature type="binding site" evidence="8">
    <location>
        <begin position="220"/>
        <end position="222"/>
    </location>
    <ligand>
        <name>GMP</name>
        <dbReference type="ChEBI" id="CHEBI:58115"/>
    </ligand>
</feature>
<keyword evidence="5 8" id="KW-0560">Oxidoreductase</keyword>
<comment type="caution">
    <text evidence="8">Lacks conserved residue(s) required for the propagation of feature annotation.</text>
</comment>
<comment type="catalytic activity">
    <reaction evidence="7 8 11">
        <text>IMP + NH4(+) + NADP(+) = GMP + NADPH + 2 H(+)</text>
        <dbReference type="Rhea" id="RHEA:17185"/>
        <dbReference type="ChEBI" id="CHEBI:15378"/>
        <dbReference type="ChEBI" id="CHEBI:28938"/>
        <dbReference type="ChEBI" id="CHEBI:57783"/>
        <dbReference type="ChEBI" id="CHEBI:58053"/>
        <dbReference type="ChEBI" id="CHEBI:58115"/>
        <dbReference type="ChEBI" id="CHEBI:58349"/>
        <dbReference type="EC" id="1.7.1.7"/>
    </reaction>
</comment>
<evidence type="ECO:0000256" key="5">
    <source>
        <dbReference type="ARBA" id="ARBA00023002"/>
    </source>
</evidence>
<keyword evidence="4 8" id="KW-0630">Potassium</keyword>
<feature type="binding site" evidence="8">
    <location>
        <position position="190"/>
    </location>
    <ligand>
        <name>K(+)</name>
        <dbReference type="ChEBI" id="CHEBI:29103"/>
    </ligand>
</feature>
<dbReference type="InterPro" id="IPR013785">
    <property type="entry name" value="Aldolase_TIM"/>
</dbReference>
<dbReference type="HAMAP" id="MF_00596">
    <property type="entry name" value="GMP_reduct_type1"/>
    <property type="match status" value="1"/>
</dbReference>
<sequence length="381" mass="41014">MPAIEQEVKLDFKDVLIRPKRSSIASRSMVSLERHFTFVNSKQEWTGVPLVAANMDTIGTFEVVEVLAKRKCIVAVHKHYTVEQWITWARGRGKDSVPFVAVSTGILGPDMAKTGAILDAIPELGFLCIDVANGYSESFVKCIRDARARWPKITIMAGNVVTKEMTEELIFSGADIIKVGIGPGSVCTTRKQTGVGYPQLSAVLECADAAHGLGGRVISDGGCTCPGDVAKAFGGGADFVMLGGMLAGHDECAGEAIEEHGEYFKIFYGMSSDTAMKKHVGGVAEYRSSEGKTVKVPYRGPVDETIRDILGGLRSACTYVGAAELRELPKRTTFIRVTQQLNTTFTDSTKANPSKLVPPSLAKRTADTTDEQGGAKQQKVE</sequence>
<dbReference type="GO" id="GO:1902560">
    <property type="term" value="C:GMP reductase complex"/>
    <property type="evidence" value="ECO:0007669"/>
    <property type="project" value="InterPro"/>
</dbReference>
<dbReference type="InterPro" id="IPR050139">
    <property type="entry name" value="GMP_reductase"/>
</dbReference>
<dbReference type="GO" id="GO:0006163">
    <property type="term" value="P:purine nucleotide metabolic process"/>
    <property type="evidence" value="ECO:0007669"/>
    <property type="project" value="UniProtKB-UniRule"/>
</dbReference>
<feature type="binding site" description="in other chain" evidence="8">
    <location>
        <begin position="286"/>
        <end position="287"/>
    </location>
    <ligand>
        <name>NADP(+)</name>
        <dbReference type="ChEBI" id="CHEBI:58349"/>
        <note>ligand shared between two neighboring subunits</note>
    </ligand>
</feature>
<feature type="binding site" description="in other chain" evidence="8">
    <location>
        <position position="270"/>
    </location>
    <ligand>
        <name>NADP(+)</name>
        <dbReference type="ChEBI" id="CHEBI:58349"/>
        <note>ligand shared between two neighboring subunits</note>
    </ligand>
</feature>
<proteinExistence type="inferred from homology"/>
<comment type="subunit">
    <text evidence="8">Homotetramer.</text>
</comment>
<dbReference type="PANTHER" id="PTHR43170">
    <property type="entry name" value="GMP REDUCTASE"/>
    <property type="match status" value="1"/>
</dbReference>
<feature type="binding site" evidence="8">
    <location>
        <begin position="26"/>
        <end position="27"/>
    </location>
    <ligand>
        <name>NADP(+)</name>
        <dbReference type="ChEBI" id="CHEBI:58349"/>
        <note>ligand shared between two neighboring subunits</note>
    </ligand>
</feature>
<dbReference type="SUPFAM" id="SSF51412">
    <property type="entry name" value="Inosine monophosphate dehydrogenase (IMPDH)"/>
    <property type="match status" value="1"/>
</dbReference>
<dbReference type="PANTHER" id="PTHR43170:SF5">
    <property type="entry name" value="GMP REDUCTASE"/>
    <property type="match status" value="1"/>
</dbReference>
<feature type="binding site" evidence="8">
    <location>
        <begin position="315"/>
        <end position="318"/>
    </location>
    <ligand>
        <name>NADP(+)</name>
        <dbReference type="ChEBI" id="CHEBI:58349"/>
        <note>ligand shared between two neighboring subunits</note>
    </ligand>
</feature>
<feature type="binding site" evidence="8 10">
    <location>
        <position position="184"/>
    </location>
    <ligand>
        <name>K(+)</name>
        <dbReference type="ChEBI" id="CHEBI:29103"/>
    </ligand>
</feature>
<feature type="active site" description="Thioimidate intermediate" evidence="8 9">
    <location>
        <position position="187"/>
    </location>
</feature>
<evidence type="ECO:0000259" key="13">
    <source>
        <dbReference type="Pfam" id="PF00478"/>
    </source>
</evidence>
<dbReference type="GO" id="GO:0006144">
    <property type="term" value="P:purine nucleobase metabolic process"/>
    <property type="evidence" value="ECO:0007669"/>
    <property type="project" value="UniProtKB-KW"/>
</dbReference>
<dbReference type="InterPro" id="IPR005993">
    <property type="entry name" value="GMPR"/>
</dbReference>
<feature type="binding site" description="in other chain" evidence="8">
    <location>
        <begin position="130"/>
        <end position="132"/>
    </location>
    <ligand>
        <name>NADP(+)</name>
        <dbReference type="ChEBI" id="CHEBI:58349"/>
        <note>ligand shared between two neighboring subunits</note>
    </ligand>
</feature>
<keyword evidence="1 8" id="KW-0659">Purine metabolism</keyword>
<feature type="binding site" evidence="8 10">
    <location>
        <position position="182"/>
    </location>
    <ligand>
        <name>K(+)</name>
        <dbReference type="ChEBI" id="CHEBI:29103"/>
    </ligand>
</feature>
<feature type="domain" description="IMP dehydrogenase/GMP reductase" evidence="13">
    <location>
        <begin position="10"/>
        <end position="339"/>
    </location>
</feature>
<evidence type="ECO:0000256" key="11">
    <source>
        <dbReference type="RuleBase" id="RU003929"/>
    </source>
</evidence>
<keyword evidence="3 8" id="KW-0521">NADP</keyword>
<organism evidence="14">
    <name type="scientific">Noctiluca scintillans</name>
    <name type="common">Sea sparkle</name>
    <name type="synonym">Red tide dinoflagellate</name>
    <dbReference type="NCBI Taxonomy" id="2966"/>
    <lineage>
        <taxon>Eukaryota</taxon>
        <taxon>Sar</taxon>
        <taxon>Alveolata</taxon>
        <taxon>Dinophyceae</taxon>
        <taxon>Noctilucales</taxon>
        <taxon>Noctilucaceae</taxon>
        <taxon>Noctiluca</taxon>
    </lineage>
</organism>
<evidence type="ECO:0000256" key="10">
    <source>
        <dbReference type="PIRSR" id="PIRSR000235-3"/>
    </source>
</evidence>
<evidence type="ECO:0000256" key="3">
    <source>
        <dbReference type="ARBA" id="ARBA00022857"/>
    </source>
</evidence>
<gene>
    <name evidence="14" type="ORF">NSCI0253_LOCUS848</name>
</gene>
<dbReference type="NCBIfam" id="NF003470">
    <property type="entry name" value="PRK05096.1"/>
    <property type="match status" value="1"/>
</dbReference>
<feature type="binding site" evidence="8">
    <location>
        <begin position="269"/>
        <end position="271"/>
    </location>
    <ligand>
        <name>GMP</name>
        <dbReference type="ChEBI" id="CHEBI:58115"/>
    </ligand>
</feature>
<evidence type="ECO:0000256" key="8">
    <source>
        <dbReference type="HAMAP-Rule" id="MF_03195"/>
    </source>
</evidence>
<evidence type="ECO:0000256" key="9">
    <source>
        <dbReference type="PIRSR" id="PIRSR000235-1"/>
    </source>
</evidence>
<dbReference type="AlphaFoldDB" id="A0A7S0ZMM0"/>
<comment type="similarity">
    <text evidence="8">Belongs to the IMPDH/GMPR family. GuaC type 1 subfamily.</text>
</comment>
<dbReference type="PROSITE" id="PS00487">
    <property type="entry name" value="IMP_DH_GMP_RED"/>
    <property type="match status" value="1"/>
</dbReference>
<dbReference type="CDD" id="cd00381">
    <property type="entry name" value="IMPDH"/>
    <property type="match status" value="1"/>
</dbReference>
<feature type="binding site" description="in other chain" evidence="8">
    <location>
        <begin position="181"/>
        <end position="182"/>
    </location>
    <ligand>
        <name>NADP(+)</name>
        <dbReference type="ChEBI" id="CHEBI:58349"/>
        <note>ligand shared between two neighboring subunits</note>
    </ligand>
</feature>
<evidence type="ECO:0000313" key="14">
    <source>
        <dbReference type="EMBL" id="CAD8826502.1"/>
    </source>
</evidence>
<accession>A0A7S0ZMM0</accession>
<evidence type="ECO:0000256" key="2">
    <source>
        <dbReference type="ARBA" id="ARBA00022723"/>
    </source>
</evidence>
<dbReference type="InterPro" id="IPR001093">
    <property type="entry name" value="IMP_DH_GMPRt"/>
</dbReference>